<dbReference type="Pfam" id="PF00146">
    <property type="entry name" value="NADHdh"/>
    <property type="match status" value="1"/>
</dbReference>
<dbReference type="InterPro" id="IPR018086">
    <property type="entry name" value="NADH_UbQ_OxRdtase_su1_CS"/>
</dbReference>
<keyword evidence="7" id="KW-0520">NAD</keyword>
<sequence length="310" mass="34181">MFVVVQLVVGLVSSLCVVLAVAFFTLVERKALAAFQLRKGPNKVSMFGILQPIADALKLVCKEWVQPQRVNVWPFLCGPIISFFLGLVFWVVAPFLSVVDEVKWGALFFLCVSSLGVYGVIVAGWSSNSKYAILGTMRAVAQVISYEISMALILLFPLVVLETLSAGDLRFGQSFLWTWMLFMPLSLMWMISMLAETQRPPFDLAEGESELVSGFHVEYGGGGFAIIFLAEYASLLFMGIFSAGVFLGSNYDVVLVIIGVGLCWVSVWVRASFPRFRYDQLMSLTWKTFCPISIAVLGLALGMKMLGVVV</sequence>
<keyword evidence="4 7" id="KW-0812">Transmembrane</keyword>
<dbReference type="PROSITE" id="PS00667">
    <property type="entry name" value="COMPLEX1_ND1_1"/>
    <property type="match status" value="1"/>
</dbReference>
<dbReference type="EC" id="7.1.1.2" evidence="8"/>
<dbReference type="GO" id="GO:0009060">
    <property type="term" value="P:aerobic respiration"/>
    <property type="evidence" value="ECO:0007669"/>
    <property type="project" value="TreeGrafter"/>
</dbReference>
<dbReference type="PANTHER" id="PTHR11432:SF3">
    <property type="entry name" value="NADH-UBIQUINONE OXIDOREDUCTASE CHAIN 1"/>
    <property type="match status" value="1"/>
</dbReference>
<name>A0A141AX64_9BIVA</name>
<evidence type="ECO:0000256" key="9">
    <source>
        <dbReference type="SAM" id="Phobius"/>
    </source>
</evidence>
<evidence type="ECO:0000256" key="5">
    <source>
        <dbReference type="ARBA" id="ARBA00022989"/>
    </source>
</evidence>
<organism evidence="10">
    <name type="scientific">Cucullaea labiata</name>
    <dbReference type="NCBI Taxonomy" id="142556"/>
    <lineage>
        <taxon>Eukaryota</taxon>
        <taxon>Metazoa</taxon>
        <taxon>Spiralia</taxon>
        <taxon>Lophotrochozoa</taxon>
        <taxon>Mollusca</taxon>
        <taxon>Bivalvia</taxon>
        <taxon>Autobranchia</taxon>
        <taxon>Pteriomorphia</taxon>
        <taxon>Arcoida</taxon>
        <taxon>Arcoidea</taxon>
        <taxon>Cucullaeidae</taxon>
        <taxon>Cucullaea</taxon>
    </lineage>
</organism>
<evidence type="ECO:0000256" key="8">
    <source>
        <dbReference type="RuleBase" id="RU000473"/>
    </source>
</evidence>
<keyword evidence="8 10" id="KW-0496">Mitochondrion</keyword>
<comment type="similarity">
    <text evidence="2 7">Belongs to the complex I subunit 1 family.</text>
</comment>
<feature type="transmembrane region" description="Helical" evidence="9">
    <location>
        <begin position="72"/>
        <end position="92"/>
    </location>
</feature>
<accession>A0A141AX64</accession>
<keyword evidence="6 9" id="KW-0472">Membrane</keyword>
<feature type="transmembrane region" description="Helical" evidence="9">
    <location>
        <begin position="224"/>
        <end position="247"/>
    </location>
</feature>
<feature type="transmembrane region" description="Helical" evidence="9">
    <location>
        <begin position="139"/>
        <end position="161"/>
    </location>
</feature>
<protein>
    <recommendedName>
        <fullName evidence="3 8">NADH-ubiquinone oxidoreductase chain 1</fullName>
        <ecNumber evidence="8">7.1.1.2</ecNumber>
    </recommendedName>
</protein>
<evidence type="ECO:0000256" key="2">
    <source>
        <dbReference type="ARBA" id="ARBA00010535"/>
    </source>
</evidence>
<reference evidence="10" key="1">
    <citation type="submission" date="2014-10" db="EMBL/GenBank/DDBJ databases">
        <authorList>
            <person name="Seo M.-J."/>
            <person name="Seok Y.J."/>
            <person name="Cha I.-T."/>
        </authorList>
    </citation>
    <scope>NUCLEOTIDE SEQUENCE</scope>
    <source>
        <strain evidence="10">CL_98</strain>
        <tissue evidence="10">Adductor muscle</tissue>
    </source>
</reference>
<gene>
    <name evidence="10" type="primary">ND1</name>
</gene>
<comment type="subcellular location">
    <subcellularLocation>
        <location evidence="1">Membrane</location>
        <topology evidence="1">Multi-pass membrane protein</topology>
    </subcellularLocation>
    <subcellularLocation>
        <location evidence="7">Mitochondrion inner membrane</location>
        <topology evidence="7">Multi-pass membrane protein</topology>
    </subcellularLocation>
</comment>
<evidence type="ECO:0000256" key="6">
    <source>
        <dbReference type="ARBA" id="ARBA00023136"/>
    </source>
</evidence>
<dbReference type="InterPro" id="IPR001694">
    <property type="entry name" value="NADH_UbQ_OxRdtase_su1/FPO"/>
</dbReference>
<dbReference type="HAMAP" id="MF_01350">
    <property type="entry name" value="NDH1_NuoH"/>
    <property type="match status" value="1"/>
</dbReference>
<evidence type="ECO:0000256" key="3">
    <source>
        <dbReference type="ARBA" id="ARBA00021009"/>
    </source>
</evidence>
<keyword evidence="5 9" id="KW-1133">Transmembrane helix</keyword>
<feature type="transmembrane region" description="Helical" evidence="9">
    <location>
        <begin position="104"/>
        <end position="127"/>
    </location>
</feature>
<dbReference type="GO" id="GO:0005743">
    <property type="term" value="C:mitochondrial inner membrane"/>
    <property type="evidence" value="ECO:0007669"/>
    <property type="project" value="UniProtKB-SubCell"/>
</dbReference>
<keyword evidence="8" id="KW-0830">Ubiquinone</keyword>
<evidence type="ECO:0000256" key="7">
    <source>
        <dbReference type="RuleBase" id="RU000471"/>
    </source>
</evidence>
<evidence type="ECO:0000256" key="1">
    <source>
        <dbReference type="ARBA" id="ARBA00004141"/>
    </source>
</evidence>
<feature type="transmembrane region" description="Helical" evidence="9">
    <location>
        <begin position="253"/>
        <end position="272"/>
    </location>
</feature>
<dbReference type="GO" id="GO:0003954">
    <property type="term" value="F:NADH dehydrogenase activity"/>
    <property type="evidence" value="ECO:0007669"/>
    <property type="project" value="TreeGrafter"/>
</dbReference>
<evidence type="ECO:0000256" key="4">
    <source>
        <dbReference type="ARBA" id="ARBA00022692"/>
    </source>
</evidence>
<evidence type="ECO:0000313" key="10">
    <source>
        <dbReference type="EMBL" id="AJY78499.1"/>
    </source>
</evidence>
<geneLocation type="mitochondrion" evidence="10"/>
<dbReference type="AlphaFoldDB" id="A0A141AX64"/>
<proteinExistence type="inferred from homology"/>
<dbReference type="EMBL" id="KP091889">
    <property type="protein sequence ID" value="AJY78499.1"/>
    <property type="molecule type" value="Genomic_DNA"/>
</dbReference>
<dbReference type="PROSITE" id="PS00668">
    <property type="entry name" value="COMPLEX1_ND1_2"/>
    <property type="match status" value="1"/>
</dbReference>
<feature type="transmembrane region" description="Helical" evidence="9">
    <location>
        <begin position="6"/>
        <end position="27"/>
    </location>
</feature>
<feature type="transmembrane region" description="Helical" evidence="9">
    <location>
        <begin position="176"/>
        <end position="195"/>
    </location>
</feature>
<dbReference type="PANTHER" id="PTHR11432">
    <property type="entry name" value="NADH DEHYDROGENASE SUBUNIT 1"/>
    <property type="match status" value="1"/>
</dbReference>
<dbReference type="GO" id="GO:0008137">
    <property type="term" value="F:NADH dehydrogenase (ubiquinone) activity"/>
    <property type="evidence" value="ECO:0007669"/>
    <property type="project" value="UniProtKB-EC"/>
</dbReference>
<comment type="catalytic activity">
    <reaction evidence="8">
        <text>a ubiquinone + NADH + 5 H(+)(in) = a ubiquinol + NAD(+) + 4 H(+)(out)</text>
        <dbReference type="Rhea" id="RHEA:29091"/>
        <dbReference type="Rhea" id="RHEA-COMP:9565"/>
        <dbReference type="Rhea" id="RHEA-COMP:9566"/>
        <dbReference type="ChEBI" id="CHEBI:15378"/>
        <dbReference type="ChEBI" id="CHEBI:16389"/>
        <dbReference type="ChEBI" id="CHEBI:17976"/>
        <dbReference type="ChEBI" id="CHEBI:57540"/>
        <dbReference type="ChEBI" id="CHEBI:57945"/>
        <dbReference type="EC" id="7.1.1.2"/>
    </reaction>
</comment>
<feature type="transmembrane region" description="Helical" evidence="9">
    <location>
        <begin position="284"/>
        <end position="303"/>
    </location>
</feature>